<feature type="region of interest" description="Disordered" evidence="1">
    <location>
        <begin position="81"/>
        <end position="175"/>
    </location>
</feature>
<accession>A0A6J2U297</accession>
<feature type="chain" id="PRO_5044642756" evidence="2">
    <location>
        <begin position="18"/>
        <end position="281"/>
    </location>
</feature>
<feature type="signal peptide" evidence="2">
    <location>
        <begin position="1"/>
        <end position="17"/>
    </location>
</feature>
<evidence type="ECO:0000313" key="3">
    <source>
        <dbReference type="Proteomes" id="UP000504634"/>
    </source>
</evidence>
<gene>
    <name evidence="5" type="primary">LOC115629089</name>
    <name evidence="4" type="synonym">LOC115629027</name>
</gene>
<evidence type="ECO:0000313" key="4">
    <source>
        <dbReference type="RefSeq" id="XP_030381185.1"/>
    </source>
</evidence>
<feature type="compositionally biased region" description="Pro residues" evidence="1">
    <location>
        <begin position="165"/>
        <end position="175"/>
    </location>
</feature>
<feature type="region of interest" description="Disordered" evidence="1">
    <location>
        <begin position="206"/>
        <end position="244"/>
    </location>
</feature>
<dbReference type="RefSeq" id="XP_030381262.1">
    <property type="nucleotide sequence ID" value="XM_030525402.1"/>
</dbReference>
<evidence type="ECO:0000256" key="2">
    <source>
        <dbReference type="SAM" id="SignalP"/>
    </source>
</evidence>
<proteinExistence type="predicted"/>
<keyword evidence="3" id="KW-1185">Reference proteome</keyword>
<keyword evidence="2" id="KW-0732">Signal</keyword>
<feature type="compositionally biased region" description="Low complexity" evidence="1">
    <location>
        <begin position="125"/>
        <end position="136"/>
    </location>
</feature>
<reference evidence="4 5" key="1">
    <citation type="submission" date="2025-04" db="UniProtKB">
        <authorList>
            <consortium name="RefSeq"/>
        </authorList>
    </citation>
    <scope>IDENTIFICATION</scope>
    <source>
        <strain evidence="4 5">11010-0011.00</strain>
        <tissue evidence="4 5">Whole body</tissue>
    </source>
</reference>
<sequence>MFMKLVLLSQLLALSLAGDASVYSEEHTLDDSDMWNPHSTEKTTVLPEIAVVEQGTAKNPTDDLDSADDGLALTNNVKIAEETTMPEPTTTTTSTTTTTTTTTTTEKPPQKHEPHPHPHPHPYPHLHTPFTYPYPHLLNQPYPKPTPEVPESKSGDSTPTSAQPGYPPYPSVNPHFSPYPQPPNYFLHHHHRSPYFGRGFGPGLGFAPHFPGPHSHEDEDEADSKPSDKSDEESKPKMPELDSFPKISYGYPPVAIVPHRPFLPSYPSPPRAYGSPYGYGR</sequence>
<name>A0A6J2U297_DROLE</name>
<dbReference type="GeneID" id="115629089"/>
<feature type="region of interest" description="Disordered" evidence="1">
    <location>
        <begin position="260"/>
        <end position="281"/>
    </location>
</feature>
<organism evidence="3 5">
    <name type="scientific">Drosophila lebanonensis</name>
    <name type="common">Fruit fly</name>
    <name type="synonym">Scaptodrosophila lebanonensis</name>
    <dbReference type="NCBI Taxonomy" id="7225"/>
    <lineage>
        <taxon>Eukaryota</taxon>
        <taxon>Metazoa</taxon>
        <taxon>Ecdysozoa</taxon>
        <taxon>Arthropoda</taxon>
        <taxon>Hexapoda</taxon>
        <taxon>Insecta</taxon>
        <taxon>Pterygota</taxon>
        <taxon>Neoptera</taxon>
        <taxon>Endopterygota</taxon>
        <taxon>Diptera</taxon>
        <taxon>Brachycera</taxon>
        <taxon>Muscomorpha</taxon>
        <taxon>Ephydroidea</taxon>
        <taxon>Drosophilidae</taxon>
        <taxon>Scaptodrosophila</taxon>
    </lineage>
</organism>
<dbReference type="AlphaFoldDB" id="A0A6J2U297"/>
<feature type="compositionally biased region" description="Basic and acidic residues" evidence="1">
    <location>
        <begin position="223"/>
        <end position="240"/>
    </location>
</feature>
<dbReference type="RefSeq" id="XP_030381185.1">
    <property type="nucleotide sequence ID" value="XM_030525325.1"/>
</dbReference>
<evidence type="ECO:0000256" key="1">
    <source>
        <dbReference type="SAM" id="MobiDB-lite"/>
    </source>
</evidence>
<evidence type="ECO:0000313" key="5">
    <source>
        <dbReference type="RefSeq" id="XP_030381262.1"/>
    </source>
</evidence>
<dbReference type="Proteomes" id="UP000504634">
    <property type="component" value="Unplaced"/>
</dbReference>
<feature type="compositionally biased region" description="Low complexity" evidence="1">
    <location>
        <begin position="82"/>
        <end position="107"/>
    </location>
</feature>
<protein>
    <submittedName>
        <fullName evidence="4 5">Early nodulin-75-like</fullName>
    </submittedName>
</protein>